<proteinExistence type="predicted"/>
<feature type="region of interest" description="Disordered" evidence="1">
    <location>
        <begin position="219"/>
        <end position="240"/>
    </location>
</feature>
<feature type="signal peptide" evidence="2">
    <location>
        <begin position="1"/>
        <end position="20"/>
    </location>
</feature>
<dbReference type="AlphaFoldDB" id="A0A6N3EXR0"/>
<name>A0A6N3EXR0_9ENTR</name>
<dbReference type="InterPro" id="IPR009560">
    <property type="entry name" value="DUF1176"/>
</dbReference>
<evidence type="ECO:0000256" key="1">
    <source>
        <dbReference type="SAM" id="MobiDB-lite"/>
    </source>
</evidence>
<sequence>MTLSKAALVIMATLSAPVLADDSASFSHKDWEVVCDNTLTCRAAGYSKEEEASGSVLLVRKAGADAPLTVDVVLAEMETEDSEAQPTLTLWINDTAQGELEPEDSDTWRLSDAQTRALVDAVKGSGKVEFKGGAKPFLLSGDGATAVLLKMDDVQGRVGTPGALVRRGNKPESSVPAAKPAPVIQAAKTVEAQERTLSEAEAAALKPKLIAALPKDNNCERLASPDPQAEEPDNDITATPLDDGHVVISALCWRAAYNEGYGFWVTDSKMQATPVMVTDSASAYSDGVISLGQRGRGIGDCWASAEWVWDGKAFVQSSESTTGMCRYIRAGGTWDLPWYVTEVKAAG</sequence>
<dbReference type="Pfam" id="PF06674">
    <property type="entry name" value="DUF1176"/>
    <property type="match status" value="1"/>
</dbReference>
<keyword evidence="2" id="KW-0732">Signal</keyword>
<dbReference type="RefSeq" id="WP_156566270.1">
    <property type="nucleotide sequence ID" value="NZ_CACRTZ010000029.1"/>
</dbReference>
<evidence type="ECO:0008006" key="4">
    <source>
        <dbReference type="Google" id="ProtNLM"/>
    </source>
</evidence>
<accession>A0A6N3EXR0</accession>
<gene>
    <name evidence="3" type="ORF">EMLFYP7_02357</name>
</gene>
<reference evidence="3" key="1">
    <citation type="submission" date="2019-11" db="EMBL/GenBank/DDBJ databases">
        <authorList>
            <person name="Feng L."/>
        </authorList>
    </citation>
    <scope>NUCLEOTIDE SEQUENCE</scope>
    <source>
        <strain evidence="3">EMassiliensisLFYP7</strain>
    </source>
</reference>
<protein>
    <recommendedName>
        <fullName evidence="4">DUF1176 domain-containing protein</fullName>
    </recommendedName>
</protein>
<dbReference type="EMBL" id="CACRTZ010000029">
    <property type="protein sequence ID" value="VYU43407.1"/>
    <property type="molecule type" value="Genomic_DNA"/>
</dbReference>
<evidence type="ECO:0000256" key="2">
    <source>
        <dbReference type="SAM" id="SignalP"/>
    </source>
</evidence>
<organism evidence="3">
    <name type="scientific">Phytobacter massiliensis</name>
    <dbReference type="NCBI Taxonomy" id="1485952"/>
    <lineage>
        <taxon>Bacteria</taxon>
        <taxon>Pseudomonadati</taxon>
        <taxon>Pseudomonadota</taxon>
        <taxon>Gammaproteobacteria</taxon>
        <taxon>Enterobacterales</taxon>
        <taxon>Enterobacteriaceae</taxon>
        <taxon>Phytobacter</taxon>
    </lineage>
</organism>
<feature type="chain" id="PRO_5026693717" description="DUF1176 domain-containing protein" evidence="2">
    <location>
        <begin position="21"/>
        <end position="347"/>
    </location>
</feature>
<evidence type="ECO:0000313" key="3">
    <source>
        <dbReference type="EMBL" id="VYU43407.1"/>
    </source>
</evidence>